<feature type="domain" description="IRG-type G" evidence="7">
    <location>
        <begin position="171"/>
        <end position="349"/>
    </location>
</feature>
<evidence type="ECO:0000256" key="1">
    <source>
        <dbReference type="ARBA" id="ARBA00005429"/>
    </source>
</evidence>
<evidence type="ECO:0000259" key="7">
    <source>
        <dbReference type="PROSITE" id="PS51716"/>
    </source>
</evidence>
<feature type="region of interest" description="Disordered" evidence="5">
    <location>
        <begin position="615"/>
        <end position="637"/>
    </location>
</feature>
<evidence type="ECO:0000256" key="2">
    <source>
        <dbReference type="ARBA" id="ARBA00022741"/>
    </source>
</evidence>
<evidence type="ECO:0000256" key="5">
    <source>
        <dbReference type="SAM" id="MobiDB-lite"/>
    </source>
</evidence>
<keyword evidence="6" id="KW-1133">Transmembrane helix</keyword>
<feature type="compositionally biased region" description="Basic and acidic residues" evidence="5">
    <location>
        <begin position="97"/>
        <end position="110"/>
    </location>
</feature>
<dbReference type="KEGG" id="ccar:109105945"/>
<keyword evidence="6" id="KW-0472">Membrane</keyword>
<dbReference type="InterPro" id="IPR030385">
    <property type="entry name" value="G_IRG_dom"/>
</dbReference>
<feature type="compositionally biased region" description="Polar residues" evidence="5">
    <location>
        <begin position="204"/>
        <end position="213"/>
    </location>
</feature>
<feature type="region of interest" description="Disordered" evidence="5">
    <location>
        <begin position="871"/>
        <end position="895"/>
    </location>
</feature>
<feature type="domain" description="IRG-type G" evidence="7">
    <location>
        <begin position="930"/>
        <end position="1108"/>
    </location>
</feature>
<feature type="region of interest" description="Disordered" evidence="5">
    <location>
        <begin position="91"/>
        <end position="113"/>
    </location>
</feature>
<feature type="region of interest" description="Disordered" evidence="5">
    <location>
        <begin position="37"/>
        <end position="77"/>
    </location>
</feature>
<dbReference type="PROSITE" id="PS51716">
    <property type="entry name" value="G_IRG"/>
    <property type="match status" value="2"/>
</dbReference>
<dbReference type="GO" id="GO:0016020">
    <property type="term" value="C:membrane"/>
    <property type="evidence" value="ECO:0007669"/>
    <property type="project" value="InterPro"/>
</dbReference>
<proteinExistence type="inferred from homology"/>
<reference evidence="8" key="1">
    <citation type="submission" date="2025-08" db="UniProtKB">
        <authorList>
            <consortium name="RefSeq"/>
        </authorList>
    </citation>
    <scope>IDENTIFICATION</scope>
    <source>
        <tissue evidence="8">Muscle</tissue>
    </source>
</reference>
<dbReference type="Proteomes" id="UP001155660">
    <property type="component" value="Chromosome A16"/>
</dbReference>
<dbReference type="PANTHER" id="PTHR32341:SF10">
    <property type="entry name" value="INTERFERON-INDUCIBLE GTPASE 5"/>
    <property type="match status" value="1"/>
</dbReference>
<dbReference type="RefSeq" id="XP_018974788.2">
    <property type="nucleotide sequence ID" value="XM_019119243.2"/>
</dbReference>
<feature type="compositionally biased region" description="Basic and acidic residues" evidence="5">
    <location>
        <begin position="615"/>
        <end position="635"/>
    </location>
</feature>
<dbReference type="GO" id="GO:0016787">
    <property type="term" value="F:hydrolase activity"/>
    <property type="evidence" value="ECO:0007669"/>
    <property type="project" value="UniProtKB-KW"/>
</dbReference>
<dbReference type="GeneID" id="109105945"/>
<dbReference type="Pfam" id="PF05049">
    <property type="entry name" value="IIGP"/>
    <property type="match status" value="2"/>
</dbReference>
<dbReference type="InterPro" id="IPR007743">
    <property type="entry name" value="Immunity-related_GTPase-like"/>
</dbReference>
<dbReference type="InterPro" id="IPR051515">
    <property type="entry name" value="IRG"/>
</dbReference>
<evidence type="ECO:0000256" key="6">
    <source>
        <dbReference type="SAM" id="Phobius"/>
    </source>
</evidence>
<evidence type="ECO:0000256" key="3">
    <source>
        <dbReference type="ARBA" id="ARBA00022801"/>
    </source>
</evidence>
<feature type="region of interest" description="Disordered" evidence="5">
    <location>
        <begin position="199"/>
        <end position="218"/>
    </location>
</feature>
<comment type="similarity">
    <text evidence="1">Belongs to the TRAFAC class dynamin-like GTPase superfamily. IRG family.</text>
</comment>
<gene>
    <name evidence="8" type="primary">LOC109105945</name>
</gene>
<dbReference type="SMR" id="A0A9Q9VHQ2"/>
<protein>
    <submittedName>
        <fullName evidence="8">Uncharacterized protein LOC109105945</fullName>
    </submittedName>
</protein>
<keyword evidence="4" id="KW-0342">GTP-binding</keyword>
<name>A0A9Q9VHQ2_CYPCA</name>
<feature type="region of interest" description="Disordered" evidence="5">
    <location>
        <begin position="135"/>
        <end position="156"/>
    </location>
</feature>
<dbReference type="AlphaFoldDB" id="A0A9Q9VHQ2"/>
<feature type="compositionally biased region" description="Low complexity" evidence="5">
    <location>
        <begin position="43"/>
        <end position="56"/>
    </location>
</feature>
<keyword evidence="6" id="KW-0812">Transmembrane</keyword>
<evidence type="ECO:0000313" key="8">
    <source>
        <dbReference type="RefSeq" id="XP_018974788.2"/>
    </source>
</evidence>
<keyword evidence="2" id="KW-0547">Nucleotide-binding</keyword>
<accession>A0A9Q9VHQ2</accession>
<evidence type="ECO:0000256" key="4">
    <source>
        <dbReference type="ARBA" id="ARBA00023134"/>
    </source>
</evidence>
<dbReference type="GO" id="GO:0005525">
    <property type="term" value="F:GTP binding"/>
    <property type="evidence" value="ECO:0007669"/>
    <property type="project" value="UniProtKB-KW"/>
</dbReference>
<feature type="region of interest" description="Disordered" evidence="5">
    <location>
        <begin position="666"/>
        <end position="701"/>
    </location>
</feature>
<feature type="transmembrane region" description="Helical" evidence="6">
    <location>
        <begin position="380"/>
        <end position="402"/>
    </location>
</feature>
<feature type="compositionally biased region" description="Basic and acidic residues" evidence="5">
    <location>
        <begin position="673"/>
        <end position="701"/>
    </location>
</feature>
<sequence>MIQSNYMLQWTVLKLPEAEQRIHYSQRATMTDLVNPYNEEDCSSQSSVSSSSSSHSFGTEKTKDKKAKSPSSKYPTISPINMLRKLETAEKNVQTKCLDEPKDKDIKKSDEEDQNSNLYVVSREFVGILSDATANTEDSDSLGSALEGIIDSPPAEKTNKLKSKLKELENVTLNIAITGMTGAGKSSFVNAIRGLPNDDKNAAPTGTTETTMKPSMYPHPSMPNVKIWDLPGIGSPKFKAKKYLKDVNFHTYDFFLIVTSERFKENDIELARAIKKSKKLFYFIRTKIDNDIRAESNKRNFDERTLLENIREDCKLNLLKVGIPKIFLVSSFNLEKYDFQKLINTLEDELPENKKFALIQSLPVYSLEALTKKKTYYKKLIWLNAFAAGVGAIAPIPGLSLACDYGIIKKFFQQVFVGFGLSNQALEALSERVNKPVEQLKAAKTSRFKDGSTEDIVIDMLSKPIIAIAKTLGTILSLLPGGALPAGGTAVASVHYLLNMGLNEMAEDTQNVLAVSQLLLYFFRAIMSDEVNVFMDPFLKIYTNPDQIEVADKLTESFHEDIVLKEQQRNTEWLESLGIIQSKRIKTIEKQPEKPKQSSSLLGIVESKLNDVKERERLREKKQSDKEKQVEKEVRNVTTETTVDQSEKAKVCNFNMIKMEKCLEEQNEQAEAEEPREVTSEQQYMREKKQSDKEKQAEKEVRHIRNEATIEQSEKAEVCTFNMIQMEKCLEEQNEQTEAEEPCEVTMEQQHVKAINKEEQKEQNCSVPMTNEEAKKMIECGKATDIHKTKQPDSVETHHFQEPRDAIMEKNILTEKLRKTNFNEPLNKVSAKEENVAVIEIQNQELLSGALGPDAKKSQDDTDNVIQCKAKENTHLKSESTEKRESIDTTAKKHEDEHIYEVPDVMLTSSAEYVYVTESVEEQFKKLDNVTLHIAVTGSTGAGKSSFINAIRGLQPDDVNAAPTGATETTMTSTMYPHPTMPNVKFWDLPGTGSPKFKAKRYLKEVKLDTFDFFIIISSERFKENDIMLAKAIKEKKKLFYFLRSKIDNDIQAESQKKDFDEQKVLSQIREDCQRNLKNMDNPEVFLISSFELHKYDFQTLIDTLEKQLPAHKRDALILSLPVYSSKILEEKTELFMKQTWSAAVASGSIAVAPVPGLSIACDAAILLAFFTKCYNAFGLDDESIDKLSVRVNNPSLKSVRKSPLVVAIGQKKLSNKELSALTSKKAAVKFAWSMVPVVGSKKTAEMAYSTTLNLLRAGVQDLADTAKEVLKVAGLTDVY</sequence>
<dbReference type="OrthoDB" id="422720at2759"/>
<dbReference type="PANTHER" id="PTHR32341">
    <property type="entry name" value="INTERFERON-INDUCIBLE GTPASE"/>
    <property type="match status" value="1"/>
</dbReference>
<organism evidence="8">
    <name type="scientific">Cyprinus carpio</name>
    <name type="common">Common carp</name>
    <dbReference type="NCBI Taxonomy" id="7962"/>
    <lineage>
        <taxon>Eukaryota</taxon>
        <taxon>Metazoa</taxon>
        <taxon>Chordata</taxon>
        <taxon>Craniata</taxon>
        <taxon>Vertebrata</taxon>
        <taxon>Euteleostomi</taxon>
        <taxon>Actinopterygii</taxon>
        <taxon>Neopterygii</taxon>
        <taxon>Teleostei</taxon>
        <taxon>Ostariophysi</taxon>
        <taxon>Cypriniformes</taxon>
        <taxon>Cyprinidae</taxon>
        <taxon>Cyprininae</taxon>
        <taxon>Cyprinus</taxon>
    </lineage>
</organism>
<keyword evidence="3" id="KW-0378">Hydrolase</keyword>
<dbReference type="FunFam" id="3.40.50.300:FF:000541">
    <property type="entry name" value="Immunity related GTPase M"/>
    <property type="match status" value="2"/>
</dbReference>